<gene>
    <name evidence="5" type="ORF">R3P38DRAFT_539897</name>
</gene>
<dbReference type="AlphaFoldDB" id="A0AAW0CGN4"/>
<dbReference type="PANTHER" id="PTHR19848">
    <property type="entry name" value="WD40 REPEAT PROTEIN"/>
    <property type="match status" value="1"/>
</dbReference>
<dbReference type="Proteomes" id="UP001362999">
    <property type="component" value="Unassembled WGS sequence"/>
</dbReference>
<dbReference type="InterPro" id="IPR036322">
    <property type="entry name" value="WD40_repeat_dom_sf"/>
</dbReference>
<evidence type="ECO:0008006" key="7">
    <source>
        <dbReference type="Google" id="ProtNLM"/>
    </source>
</evidence>
<keyword evidence="1 3" id="KW-0853">WD repeat</keyword>
<feature type="repeat" description="WD" evidence="3">
    <location>
        <begin position="1"/>
        <end position="28"/>
    </location>
</feature>
<dbReference type="SUPFAM" id="SSF50978">
    <property type="entry name" value="WD40 repeat-like"/>
    <property type="match status" value="1"/>
</dbReference>
<evidence type="ECO:0000256" key="2">
    <source>
        <dbReference type="ARBA" id="ARBA00022737"/>
    </source>
</evidence>
<accession>A0AAW0CGN4</accession>
<feature type="region of interest" description="Disordered" evidence="4">
    <location>
        <begin position="111"/>
        <end position="136"/>
    </location>
</feature>
<dbReference type="PROSITE" id="PS50082">
    <property type="entry name" value="WD_REPEATS_2"/>
    <property type="match status" value="1"/>
</dbReference>
<evidence type="ECO:0000256" key="4">
    <source>
        <dbReference type="SAM" id="MobiDB-lite"/>
    </source>
</evidence>
<dbReference type="EMBL" id="JAWWNJ010000017">
    <property type="protein sequence ID" value="KAK7038197.1"/>
    <property type="molecule type" value="Genomic_DNA"/>
</dbReference>
<dbReference type="InterPro" id="IPR015943">
    <property type="entry name" value="WD40/YVTN_repeat-like_dom_sf"/>
</dbReference>
<reference evidence="5 6" key="1">
    <citation type="journal article" date="2024" name="J Genomics">
        <title>Draft genome sequencing and assembly of Favolaschia claudopus CIRM-BRFM 2984 isolated from oak limbs.</title>
        <authorList>
            <person name="Navarro D."/>
            <person name="Drula E."/>
            <person name="Chaduli D."/>
            <person name="Cazenave R."/>
            <person name="Ahrendt S."/>
            <person name="Wang J."/>
            <person name="Lipzen A."/>
            <person name="Daum C."/>
            <person name="Barry K."/>
            <person name="Grigoriev I.V."/>
            <person name="Favel A."/>
            <person name="Rosso M.N."/>
            <person name="Martin F."/>
        </authorList>
    </citation>
    <scope>NUCLEOTIDE SEQUENCE [LARGE SCALE GENOMIC DNA]</scope>
    <source>
        <strain evidence="5 6">CIRM-BRFM 2984</strain>
    </source>
</reference>
<comment type="caution">
    <text evidence="5">The sequence shown here is derived from an EMBL/GenBank/DDBJ whole genome shotgun (WGS) entry which is preliminary data.</text>
</comment>
<dbReference type="InterPro" id="IPR001680">
    <property type="entry name" value="WD40_rpt"/>
</dbReference>
<dbReference type="SMART" id="SM00320">
    <property type="entry name" value="WD40"/>
    <property type="match status" value="1"/>
</dbReference>
<evidence type="ECO:0000256" key="1">
    <source>
        <dbReference type="ARBA" id="ARBA00022574"/>
    </source>
</evidence>
<evidence type="ECO:0000256" key="3">
    <source>
        <dbReference type="PROSITE-ProRule" id="PRU00221"/>
    </source>
</evidence>
<protein>
    <recommendedName>
        <fullName evidence="7">Transducin</fullName>
    </recommendedName>
</protein>
<dbReference type="PANTHER" id="PTHR19848:SF8">
    <property type="entry name" value="F-BOX AND WD REPEAT DOMAIN CONTAINING 7"/>
    <property type="match status" value="1"/>
</dbReference>
<organism evidence="5 6">
    <name type="scientific">Favolaschia claudopus</name>
    <dbReference type="NCBI Taxonomy" id="2862362"/>
    <lineage>
        <taxon>Eukaryota</taxon>
        <taxon>Fungi</taxon>
        <taxon>Dikarya</taxon>
        <taxon>Basidiomycota</taxon>
        <taxon>Agaricomycotina</taxon>
        <taxon>Agaricomycetes</taxon>
        <taxon>Agaricomycetidae</taxon>
        <taxon>Agaricales</taxon>
        <taxon>Marasmiineae</taxon>
        <taxon>Mycenaceae</taxon>
        <taxon>Favolaschia</taxon>
    </lineage>
</organism>
<evidence type="ECO:0000313" key="6">
    <source>
        <dbReference type="Proteomes" id="UP001362999"/>
    </source>
</evidence>
<name>A0AAW0CGN4_9AGAR</name>
<keyword evidence="2" id="KW-0677">Repeat</keyword>
<dbReference type="Pfam" id="PF00400">
    <property type="entry name" value="WD40"/>
    <property type="match status" value="2"/>
</dbReference>
<keyword evidence="6" id="KW-1185">Reference proteome</keyword>
<evidence type="ECO:0000313" key="5">
    <source>
        <dbReference type="EMBL" id="KAK7038197.1"/>
    </source>
</evidence>
<dbReference type="Gene3D" id="2.130.10.10">
    <property type="entry name" value="YVTN repeat-like/Quinoprotein amine dehydrogenase"/>
    <property type="match status" value="1"/>
</dbReference>
<sequence>MSPRTLVSAAADSTLRVWDPETGALLHTLAEHTGPITCFQHDEFKVLSGSDGTLKLWDLRDGSGTKDLLTGIVGVWQVVFEGRWCVAASNELRAGKERTVLHVWDFAEEGEDWVGEPPGGVHDGSDVEGSGDEEDD</sequence>
<proteinExistence type="predicted"/>